<dbReference type="PROSITE" id="PS50330">
    <property type="entry name" value="UIM"/>
    <property type="match status" value="1"/>
</dbReference>
<dbReference type="InterPro" id="IPR002014">
    <property type="entry name" value="VHS_dom"/>
</dbReference>
<dbReference type="GO" id="GO:0043328">
    <property type="term" value="P:protein transport to vacuole involved in ubiquitin-dependent protein catabolic process via the multivesicular body sorting pathway"/>
    <property type="evidence" value="ECO:0007669"/>
    <property type="project" value="TreeGrafter"/>
</dbReference>
<sequence>MKPFITGFIVLDACINNCGRNFHLEVASREFEQELRKIITNQRTNPKVSEKLRQHLLAWSEGDFKSDSQLSLIPELVSKLRQQGYEFSKPESPRKKVEYSNDPNVVNNKQEEDDIAQAIQLSLQTAPKSSTKTHSTSLYPSELQNNVQECDLSSDLARSFDSSLTLSDTKGRTGNPPSTSTADAVKKARALYDFEAVEDNELTFHAGELVVVLDDSDPNWWKGSNHRGEGLFPGNFVTLDIHGDGEHQSPASRSEKRVSFSECVEVTEVEDAEGEPAGDEDAGKAPGAPPSGEIDEDKMDYLLHLLHEADSTGERPDDPQLPAIEGTPWGLSYAELERIDRRHNELTRLNADLMAGLNLYHQVRPRSILPYFYPCISYTTARCISGACAVLCFHLICVINVSGASRAF</sequence>
<dbReference type="SUPFAM" id="SSF50044">
    <property type="entry name" value="SH3-domain"/>
    <property type="match status" value="1"/>
</dbReference>
<evidence type="ECO:0000256" key="3">
    <source>
        <dbReference type="ARBA" id="ARBA00022443"/>
    </source>
</evidence>
<evidence type="ECO:0008006" key="12">
    <source>
        <dbReference type="Google" id="ProtNLM"/>
    </source>
</evidence>
<dbReference type="Gene3D" id="1.25.40.90">
    <property type="match status" value="1"/>
</dbReference>
<dbReference type="Pfam" id="PF00018">
    <property type="entry name" value="SH3_1"/>
    <property type="match status" value="1"/>
</dbReference>
<evidence type="ECO:0000256" key="2">
    <source>
        <dbReference type="ARBA" id="ARBA00009666"/>
    </source>
</evidence>
<dbReference type="PROSITE" id="PS50179">
    <property type="entry name" value="VHS"/>
    <property type="match status" value="1"/>
</dbReference>
<feature type="compositionally biased region" description="Acidic residues" evidence="8">
    <location>
        <begin position="265"/>
        <end position="280"/>
    </location>
</feature>
<protein>
    <recommendedName>
        <fullName evidence="12">SH3 domain-containing protein</fullName>
    </recommendedName>
</protein>
<evidence type="ECO:0000259" key="10">
    <source>
        <dbReference type="PROSITE" id="PS50179"/>
    </source>
</evidence>
<feature type="region of interest" description="Disordered" evidence="8">
    <location>
        <begin position="242"/>
        <end position="294"/>
    </location>
</feature>
<dbReference type="Gene3D" id="1.20.5.1940">
    <property type="match status" value="1"/>
</dbReference>
<feature type="region of interest" description="Disordered" evidence="8">
    <location>
        <begin position="87"/>
        <end position="106"/>
    </location>
</feature>
<dbReference type="Pfam" id="PF02809">
    <property type="entry name" value="UIM"/>
    <property type="match status" value="1"/>
</dbReference>
<dbReference type="SMART" id="SM00726">
    <property type="entry name" value="UIM"/>
    <property type="match status" value="1"/>
</dbReference>
<dbReference type="SMART" id="SM00326">
    <property type="entry name" value="SH3"/>
    <property type="match status" value="1"/>
</dbReference>
<evidence type="ECO:0000256" key="4">
    <source>
        <dbReference type="ARBA" id="ARBA00022448"/>
    </source>
</evidence>
<reference evidence="11" key="1">
    <citation type="submission" date="2014-08" db="EMBL/GenBank/DDBJ databases">
        <authorList>
            <person name="Murali S."/>
            <person name="Richards S."/>
            <person name="Bandaranaike D."/>
            <person name="Bellair M."/>
            <person name="Blankenburg K."/>
            <person name="Chao H."/>
            <person name="Dinh H."/>
            <person name="Doddapaneni H."/>
            <person name="Dugan-Rocha S."/>
            <person name="Elkadiri S."/>
            <person name="Gnanaolivu R."/>
            <person name="Hughes D."/>
            <person name="Lee S."/>
            <person name="Li M."/>
            <person name="Ming W."/>
            <person name="Munidasa M."/>
            <person name="Muniz J."/>
            <person name="Nguyen L."/>
            <person name="Osuji N."/>
            <person name="Pu L.-L."/>
            <person name="Puazo M."/>
            <person name="Skinner E."/>
            <person name="Qu C."/>
            <person name="Quiroz J."/>
            <person name="Raj R."/>
            <person name="Weissenberger G."/>
            <person name="Xin Y."/>
            <person name="Zou X."/>
            <person name="Han Y."/>
            <person name="Worley K."/>
            <person name="Muzny D."/>
            <person name="Gibbs R."/>
        </authorList>
    </citation>
    <scope>NUCLEOTIDE SEQUENCE</scope>
    <source>
        <strain evidence="11">HAZT.00-mixed</strain>
        <tissue evidence="11">Whole organism</tissue>
    </source>
</reference>
<comment type="subcellular location">
    <subcellularLocation>
        <location evidence="1">Endosome</location>
    </subcellularLocation>
</comment>
<keyword evidence="5" id="KW-0967">Endosome</keyword>
<dbReference type="EMBL" id="JQDR03003725">
    <property type="protein sequence ID" value="KAA0202378.1"/>
    <property type="molecule type" value="Genomic_DNA"/>
</dbReference>
<evidence type="ECO:0000256" key="5">
    <source>
        <dbReference type="ARBA" id="ARBA00022753"/>
    </source>
</evidence>
<evidence type="ECO:0000256" key="7">
    <source>
        <dbReference type="PROSITE-ProRule" id="PRU00192"/>
    </source>
</evidence>
<evidence type="ECO:0000259" key="9">
    <source>
        <dbReference type="PROSITE" id="PS50002"/>
    </source>
</evidence>
<dbReference type="PROSITE" id="PS50002">
    <property type="entry name" value="SH3"/>
    <property type="match status" value="1"/>
</dbReference>
<reference evidence="11" key="2">
    <citation type="journal article" date="2018" name="Environ. Sci. Technol.">
        <title>The Toxicogenome of Hyalella azteca: A Model for Sediment Ecotoxicology and Evolutionary Toxicology.</title>
        <authorList>
            <person name="Poynton H.C."/>
            <person name="Hasenbein S."/>
            <person name="Benoit J.B."/>
            <person name="Sepulveda M.S."/>
            <person name="Poelchau M.F."/>
            <person name="Hughes D.S.T."/>
            <person name="Murali S.C."/>
            <person name="Chen S."/>
            <person name="Glastad K.M."/>
            <person name="Goodisman M.A.D."/>
            <person name="Werren J.H."/>
            <person name="Vineis J.H."/>
            <person name="Bowen J.L."/>
            <person name="Friedrich M."/>
            <person name="Jones J."/>
            <person name="Robertson H.M."/>
            <person name="Feyereisen R."/>
            <person name="Mechler-Hickson A."/>
            <person name="Mathers N."/>
            <person name="Lee C.E."/>
            <person name="Colbourne J.K."/>
            <person name="Biales A."/>
            <person name="Johnston J.S."/>
            <person name="Wellborn G.A."/>
            <person name="Rosendale A.J."/>
            <person name="Cridge A.G."/>
            <person name="Munoz-Torres M.C."/>
            <person name="Bain P.A."/>
            <person name="Manny A.R."/>
            <person name="Major K.M."/>
            <person name="Lambert F.N."/>
            <person name="Vulpe C.D."/>
            <person name="Tuck P."/>
            <person name="Blalock B.J."/>
            <person name="Lin Y.Y."/>
            <person name="Smith M.E."/>
            <person name="Ochoa-Acuna H."/>
            <person name="Chen M.M."/>
            <person name="Childers C.P."/>
            <person name="Qu J."/>
            <person name="Dugan S."/>
            <person name="Lee S.L."/>
            <person name="Chao H."/>
            <person name="Dinh H."/>
            <person name="Han Y."/>
            <person name="Doddapaneni H."/>
            <person name="Worley K.C."/>
            <person name="Muzny D.M."/>
            <person name="Gibbs R.A."/>
            <person name="Richards S."/>
        </authorList>
    </citation>
    <scope>NUCLEOTIDE SEQUENCE</scope>
    <source>
        <strain evidence="11">HAZT.00-mixed</strain>
        <tissue evidence="11">Whole organism</tissue>
    </source>
</reference>
<dbReference type="GO" id="GO:0035091">
    <property type="term" value="F:phosphatidylinositol binding"/>
    <property type="evidence" value="ECO:0007669"/>
    <property type="project" value="InterPro"/>
</dbReference>
<evidence type="ECO:0000313" key="11">
    <source>
        <dbReference type="EMBL" id="KAA0202378.1"/>
    </source>
</evidence>
<organism evidence="11">
    <name type="scientific">Hyalella azteca</name>
    <name type="common">Amphipod</name>
    <dbReference type="NCBI Taxonomy" id="294128"/>
    <lineage>
        <taxon>Eukaryota</taxon>
        <taxon>Metazoa</taxon>
        <taxon>Ecdysozoa</taxon>
        <taxon>Arthropoda</taxon>
        <taxon>Crustacea</taxon>
        <taxon>Multicrustacea</taxon>
        <taxon>Malacostraca</taxon>
        <taxon>Eumalacostraca</taxon>
        <taxon>Peracarida</taxon>
        <taxon>Amphipoda</taxon>
        <taxon>Senticaudata</taxon>
        <taxon>Talitrida</taxon>
        <taxon>Talitroidea</taxon>
        <taxon>Hyalellidae</taxon>
        <taxon>Hyalella</taxon>
    </lineage>
</organism>
<dbReference type="CDD" id="cd11820">
    <property type="entry name" value="SH3_STAM"/>
    <property type="match status" value="1"/>
</dbReference>
<feature type="compositionally biased region" description="Basic and acidic residues" evidence="8">
    <location>
        <begin position="88"/>
        <end position="99"/>
    </location>
</feature>
<keyword evidence="3 7" id="KW-0728">SH3 domain</keyword>
<dbReference type="Gene3D" id="2.30.30.40">
    <property type="entry name" value="SH3 Domains"/>
    <property type="match status" value="1"/>
</dbReference>
<dbReference type="OrthoDB" id="10068368at2759"/>
<keyword evidence="4" id="KW-0813">Transport</keyword>
<dbReference type="InterPro" id="IPR008942">
    <property type="entry name" value="ENTH_VHS"/>
</dbReference>
<dbReference type="GO" id="GO:0033565">
    <property type="term" value="C:ESCRT-0 complex"/>
    <property type="evidence" value="ECO:0007669"/>
    <property type="project" value="TreeGrafter"/>
</dbReference>
<comment type="caution">
    <text evidence="11">The sequence shown here is derived from an EMBL/GenBank/DDBJ whole genome shotgun (WGS) entry which is preliminary data.</text>
</comment>
<evidence type="ECO:0000256" key="8">
    <source>
        <dbReference type="SAM" id="MobiDB-lite"/>
    </source>
</evidence>
<dbReference type="InterPro" id="IPR036028">
    <property type="entry name" value="SH3-like_dom_sf"/>
</dbReference>
<dbReference type="Pfam" id="PF00790">
    <property type="entry name" value="VHS"/>
    <property type="match status" value="1"/>
</dbReference>
<reference evidence="11" key="3">
    <citation type="submission" date="2019-06" db="EMBL/GenBank/DDBJ databases">
        <authorList>
            <person name="Poynton C."/>
            <person name="Hasenbein S."/>
            <person name="Benoit J.B."/>
            <person name="Sepulveda M.S."/>
            <person name="Poelchau M.F."/>
            <person name="Murali S.C."/>
            <person name="Chen S."/>
            <person name="Glastad K.M."/>
            <person name="Werren J.H."/>
            <person name="Vineis J.H."/>
            <person name="Bowen J.L."/>
            <person name="Friedrich M."/>
            <person name="Jones J."/>
            <person name="Robertson H.M."/>
            <person name="Feyereisen R."/>
            <person name="Mechler-Hickson A."/>
            <person name="Mathers N."/>
            <person name="Lee C.E."/>
            <person name="Colbourne J.K."/>
            <person name="Biales A."/>
            <person name="Johnston J.S."/>
            <person name="Wellborn G.A."/>
            <person name="Rosendale A.J."/>
            <person name="Cridge A.G."/>
            <person name="Munoz-Torres M.C."/>
            <person name="Bain P.A."/>
            <person name="Manny A.R."/>
            <person name="Major K.M."/>
            <person name="Lambert F.N."/>
            <person name="Vulpe C.D."/>
            <person name="Tuck P."/>
            <person name="Blalock B.J."/>
            <person name="Lin Y.-Y."/>
            <person name="Smith M.E."/>
            <person name="Ochoa-Acuna H."/>
            <person name="Chen M.-J.M."/>
            <person name="Childers C.P."/>
            <person name="Qu J."/>
            <person name="Dugan S."/>
            <person name="Lee S.L."/>
            <person name="Chao H."/>
            <person name="Dinh H."/>
            <person name="Han Y."/>
            <person name="Doddapaneni H."/>
            <person name="Worley K.C."/>
            <person name="Muzny D.M."/>
            <person name="Gibbs R.A."/>
            <person name="Richards S."/>
        </authorList>
    </citation>
    <scope>NUCLEOTIDE SEQUENCE</scope>
    <source>
        <strain evidence="11">HAZT.00-mixed</strain>
        <tissue evidence="11">Whole organism</tissue>
    </source>
</reference>
<dbReference type="PANTHER" id="PTHR45929">
    <property type="entry name" value="JAK PATHWAY SIGNAL TRANSDUCTION ADAPTOR MOLECULE"/>
    <property type="match status" value="1"/>
</dbReference>
<gene>
    <name evidence="11" type="ORF">HAZT_HAZT010901</name>
</gene>
<dbReference type="InterPro" id="IPR001452">
    <property type="entry name" value="SH3_domain"/>
</dbReference>
<dbReference type="AlphaFoldDB" id="A0A6A0H9D7"/>
<feature type="domain" description="VHS" evidence="10">
    <location>
        <begin position="1"/>
        <end position="88"/>
    </location>
</feature>
<dbReference type="InterPro" id="IPR003903">
    <property type="entry name" value="UIM_dom"/>
</dbReference>
<evidence type="ECO:0000256" key="1">
    <source>
        <dbReference type="ARBA" id="ARBA00004177"/>
    </source>
</evidence>
<dbReference type="Proteomes" id="UP000711488">
    <property type="component" value="Unassembled WGS sequence"/>
</dbReference>
<dbReference type="PANTHER" id="PTHR45929:SF3">
    <property type="entry name" value="JAK PATHWAY SIGNAL TRANSDUCTION ADAPTOR MOLECULE"/>
    <property type="match status" value="1"/>
</dbReference>
<comment type="similarity">
    <text evidence="2">Belongs to the STAM family.</text>
</comment>
<dbReference type="SUPFAM" id="SSF48464">
    <property type="entry name" value="ENTH/VHS domain"/>
    <property type="match status" value="1"/>
</dbReference>
<feature type="compositionally biased region" description="Basic and acidic residues" evidence="8">
    <location>
        <begin position="242"/>
        <end position="259"/>
    </location>
</feature>
<dbReference type="InterPro" id="IPR050670">
    <property type="entry name" value="STAM"/>
</dbReference>
<accession>A0A6A0H9D7</accession>
<dbReference type="PRINTS" id="PR00452">
    <property type="entry name" value="SH3DOMAIN"/>
</dbReference>
<keyword evidence="6" id="KW-0653">Protein transport</keyword>
<evidence type="ECO:0000256" key="6">
    <source>
        <dbReference type="ARBA" id="ARBA00022927"/>
    </source>
</evidence>
<dbReference type="GO" id="GO:0043130">
    <property type="term" value="F:ubiquitin binding"/>
    <property type="evidence" value="ECO:0007669"/>
    <property type="project" value="InterPro"/>
</dbReference>
<proteinExistence type="inferred from homology"/>
<name>A0A6A0H9D7_HYAAZ</name>
<feature type="domain" description="SH3" evidence="9">
    <location>
        <begin position="183"/>
        <end position="242"/>
    </location>
</feature>